<accession>A0A3B0W545</accession>
<evidence type="ECO:0008006" key="2">
    <source>
        <dbReference type="Google" id="ProtNLM"/>
    </source>
</evidence>
<dbReference type="EMBL" id="UOFE01000012">
    <property type="protein sequence ID" value="VAW51038.1"/>
    <property type="molecule type" value="Genomic_DNA"/>
</dbReference>
<dbReference type="AlphaFoldDB" id="A0A3B0W545"/>
<proteinExistence type="predicted"/>
<evidence type="ECO:0000313" key="1">
    <source>
        <dbReference type="EMBL" id="VAW51038.1"/>
    </source>
</evidence>
<dbReference type="Pfam" id="PF12441">
    <property type="entry name" value="CopG_antitoxin"/>
    <property type="match status" value="1"/>
</dbReference>
<protein>
    <recommendedName>
        <fullName evidence="2">Antitoxin</fullName>
    </recommendedName>
</protein>
<reference evidence="1" key="1">
    <citation type="submission" date="2018-06" db="EMBL/GenBank/DDBJ databases">
        <authorList>
            <person name="Zhirakovskaya E."/>
        </authorList>
    </citation>
    <scope>NUCLEOTIDE SEQUENCE</scope>
</reference>
<name>A0A3B0W545_9ZZZZ</name>
<sequence>MSDPKLSKEEKQILKDFEAGEFKSVLTPKRKKMLQAAAEETFKKDKRINIRISSRDLESLQRRALEEGIPYQTLVSSVLHKYVSGGLHDIMANKALNTDAKKHRAG</sequence>
<organism evidence="1">
    <name type="scientific">hydrothermal vent metagenome</name>
    <dbReference type="NCBI Taxonomy" id="652676"/>
    <lineage>
        <taxon>unclassified sequences</taxon>
        <taxon>metagenomes</taxon>
        <taxon>ecological metagenomes</taxon>
    </lineage>
</organism>
<gene>
    <name evidence="1" type="ORF">MNBD_GAMMA05-1559</name>
</gene>
<dbReference type="InterPro" id="IPR022148">
    <property type="entry name" value="CopG_antitoxin"/>
</dbReference>